<feature type="region of interest" description="Disordered" evidence="12">
    <location>
        <begin position="1"/>
        <end position="39"/>
    </location>
</feature>
<evidence type="ECO:0000256" key="8">
    <source>
        <dbReference type="ARBA" id="ARBA00023175"/>
    </source>
</evidence>
<dbReference type="GO" id="GO:0005874">
    <property type="term" value="C:microtubule"/>
    <property type="evidence" value="ECO:0007669"/>
    <property type="project" value="UniProtKB-KW"/>
</dbReference>
<dbReference type="InterPro" id="IPR015943">
    <property type="entry name" value="WD40/YVTN_repeat-like_dom_sf"/>
</dbReference>
<name>A0A835WU30_9CHLO</name>
<gene>
    <name evidence="13" type="ORF">HYH02_001529</name>
</gene>
<evidence type="ECO:0000256" key="9">
    <source>
        <dbReference type="ARBA" id="ARBA00023212"/>
    </source>
</evidence>
<dbReference type="SUPFAM" id="SSF50978">
    <property type="entry name" value="WD40 repeat-like"/>
    <property type="match status" value="1"/>
</dbReference>
<evidence type="ECO:0000256" key="1">
    <source>
        <dbReference type="ARBA" id="ARBA00004430"/>
    </source>
</evidence>
<dbReference type="SMART" id="SM00320">
    <property type="entry name" value="WD40"/>
    <property type="match status" value="4"/>
</dbReference>
<evidence type="ECO:0000256" key="7">
    <source>
        <dbReference type="ARBA" id="ARBA00023017"/>
    </source>
</evidence>
<keyword evidence="5" id="KW-0493">Microtubule</keyword>
<evidence type="ECO:0000256" key="12">
    <source>
        <dbReference type="SAM" id="MobiDB-lite"/>
    </source>
</evidence>
<comment type="subcellular location">
    <subcellularLocation>
        <location evidence="1">Cytoplasm</location>
        <location evidence="1">Cytoskeleton</location>
        <location evidence="1">Cilium axoneme</location>
    </subcellularLocation>
</comment>
<keyword evidence="3" id="KW-0963">Cytoplasm</keyword>
<dbReference type="Gene3D" id="2.130.10.10">
    <property type="entry name" value="YVTN repeat-like/Quinoprotein amine dehydrogenase"/>
    <property type="match status" value="2"/>
</dbReference>
<sequence length="683" mass="76355">MPAPSPAKKGVDKGKTGKKTGKLEQNAQDYIPPPPPMPGDEAFAMPIREIVKPDNQLRLSETDLNEEVAKMLTANNPAAPKNIVRFNMKDKVFKLEPMVEQTVVHYATDGWLLHKSSDEAKRQMDMEKMEQEASARFQADIDRASHEHKDHGDVEPPDDSRQLRNQFNFSERAAQTLNYPLRDRETFTEPPPTATVSGACTQWEIYDEYIKDLERQRLDEAMKSKGGKKAAAAAAAAGAAHAAKHEHVPTLQSPTLLHSLGTLDRMVNQNMYEEVAMDFKYWDDASDAFRPGEGSLLPLWRFVSDKSKRRQVTSICWNPLYDDMFAVGYGSYEFLKQASGLINIYSLKNPSHPEYTFHTESGVMCVHFHPEFANLLAVGCYDGSVLVYDVRLKKDEPIYQASVRTGKHNDPVWQVYWQPDDAQKSLQFVSISSDGAVNLWTLTKSELIPECLMKLRVVRAGETSEEEDPNASGPAGGCCMDFCKMPGQESIYLVGTEEGAIHRCSKAYSSQYLSTYVSHHLAVYAVHWNNIHPSMFLSASADWTIKLWDVHDPKHAVMNFDLNDSIGDVSWAPYSATVFAAVTDDGRVHVFDLAQNKLLPLCSQKVVKKAKLTKLVFNPKHPIVLVGDDKGCVTSLKLSPNLRITSKPEKGQKFEDLEIAKLDGVVEIARKSDADLAKNAPAH</sequence>
<dbReference type="EMBL" id="JAEHOD010000003">
    <property type="protein sequence ID" value="KAG2453303.1"/>
    <property type="molecule type" value="Genomic_DNA"/>
</dbReference>
<keyword evidence="7" id="KW-0243">Dynein</keyword>
<evidence type="ECO:0000256" key="6">
    <source>
        <dbReference type="ARBA" id="ARBA00022737"/>
    </source>
</evidence>
<dbReference type="InterPro" id="IPR001680">
    <property type="entry name" value="WD40_rpt"/>
</dbReference>
<evidence type="ECO:0000256" key="5">
    <source>
        <dbReference type="ARBA" id="ARBA00022701"/>
    </source>
</evidence>
<evidence type="ECO:0000256" key="11">
    <source>
        <dbReference type="PROSITE-ProRule" id="PRU00221"/>
    </source>
</evidence>
<dbReference type="InterPro" id="IPR036322">
    <property type="entry name" value="WD40_repeat_dom_sf"/>
</dbReference>
<feature type="repeat" description="WD" evidence="11">
    <location>
        <begin position="405"/>
        <end position="450"/>
    </location>
</feature>
<dbReference type="GO" id="GO:0045504">
    <property type="term" value="F:dynein heavy chain binding"/>
    <property type="evidence" value="ECO:0007669"/>
    <property type="project" value="TreeGrafter"/>
</dbReference>
<evidence type="ECO:0000313" key="13">
    <source>
        <dbReference type="EMBL" id="KAG2453303.1"/>
    </source>
</evidence>
<keyword evidence="8" id="KW-0505">Motor protein</keyword>
<keyword evidence="9" id="KW-0206">Cytoskeleton</keyword>
<evidence type="ECO:0000256" key="4">
    <source>
        <dbReference type="ARBA" id="ARBA00022574"/>
    </source>
</evidence>
<dbReference type="PANTHER" id="PTHR12442:SF11">
    <property type="entry name" value="DYNEIN AXONEMAL INTERMEDIATE CHAIN 1"/>
    <property type="match status" value="1"/>
</dbReference>
<evidence type="ECO:0000256" key="10">
    <source>
        <dbReference type="ARBA" id="ARBA00023273"/>
    </source>
</evidence>
<dbReference type="Proteomes" id="UP000613740">
    <property type="component" value="Unassembled WGS sequence"/>
</dbReference>
<dbReference type="GO" id="GO:0045503">
    <property type="term" value="F:dynein light chain binding"/>
    <property type="evidence" value="ECO:0007669"/>
    <property type="project" value="TreeGrafter"/>
</dbReference>
<protein>
    <submittedName>
        <fullName evidence="13">Uncharacterized protein</fullName>
    </submittedName>
</protein>
<keyword evidence="4 11" id="KW-0853">WD repeat</keyword>
<feature type="repeat" description="WD" evidence="11">
    <location>
        <begin position="516"/>
        <end position="558"/>
    </location>
</feature>
<dbReference type="GO" id="GO:0036157">
    <property type="term" value="C:outer dynein arm"/>
    <property type="evidence" value="ECO:0007669"/>
    <property type="project" value="TreeGrafter"/>
</dbReference>
<dbReference type="Pfam" id="PF00400">
    <property type="entry name" value="WD40"/>
    <property type="match status" value="2"/>
</dbReference>
<evidence type="ECO:0000256" key="3">
    <source>
        <dbReference type="ARBA" id="ARBA00022490"/>
    </source>
</evidence>
<dbReference type="GO" id="GO:0036158">
    <property type="term" value="P:outer dynein arm assembly"/>
    <property type="evidence" value="ECO:0007669"/>
    <property type="project" value="TreeGrafter"/>
</dbReference>
<keyword evidence="6" id="KW-0677">Repeat</keyword>
<dbReference type="PROSITE" id="PS50082">
    <property type="entry name" value="WD_REPEATS_2"/>
    <property type="match status" value="2"/>
</dbReference>
<dbReference type="InterPro" id="IPR050687">
    <property type="entry name" value="Dynein_IC"/>
</dbReference>
<accession>A0A835WU30</accession>
<reference evidence="13" key="1">
    <citation type="journal article" date="2020" name="bioRxiv">
        <title>Comparative genomics of Chlamydomonas.</title>
        <authorList>
            <person name="Craig R.J."/>
            <person name="Hasan A.R."/>
            <person name="Ness R.W."/>
            <person name="Keightley P.D."/>
        </authorList>
    </citation>
    <scope>NUCLEOTIDE SEQUENCE</scope>
    <source>
        <strain evidence="13">CCAP 11/173</strain>
    </source>
</reference>
<keyword evidence="10" id="KW-0966">Cell projection</keyword>
<dbReference type="OrthoDB" id="24670at2759"/>
<organism evidence="13 14">
    <name type="scientific">Chlamydomonas schloesseri</name>
    <dbReference type="NCBI Taxonomy" id="2026947"/>
    <lineage>
        <taxon>Eukaryota</taxon>
        <taxon>Viridiplantae</taxon>
        <taxon>Chlorophyta</taxon>
        <taxon>core chlorophytes</taxon>
        <taxon>Chlorophyceae</taxon>
        <taxon>CS clade</taxon>
        <taxon>Chlamydomonadales</taxon>
        <taxon>Chlamydomonadaceae</taxon>
        <taxon>Chlamydomonas</taxon>
    </lineage>
</organism>
<keyword evidence="14" id="KW-1185">Reference proteome</keyword>
<evidence type="ECO:0000313" key="14">
    <source>
        <dbReference type="Proteomes" id="UP000613740"/>
    </source>
</evidence>
<dbReference type="AlphaFoldDB" id="A0A835WU30"/>
<proteinExistence type="inferred from homology"/>
<dbReference type="PANTHER" id="PTHR12442">
    <property type="entry name" value="DYNEIN INTERMEDIATE CHAIN"/>
    <property type="match status" value="1"/>
</dbReference>
<comment type="similarity">
    <text evidence="2">Belongs to the dynein intermediate chain family.</text>
</comment>
<evidence type="ECO:0000256" key="2">
    <source>
        <dbReference type="ARBA" id="ARBA00011059"/>
    </source>
</evidence>
<comment type="caution">
    <text evidence="13">The sequence shown here is derived from an EMBL/GenBank/DDBJ whole genome shotgun (WGS) entry which is preliminary data.</text>
</comment>
<dbReference type="FunFam" id="2.130.10.10:FF:001467">
    <property type="entry name" value="Flagellar outer dynein arm intermediate chain 1"/>
    <property type="match status" value="1"/>
</dbReference>
<dbReference type="FunFam" id="2.130.10.10:FF:001006">
    <property type="entry name" value="Dynein intermediate chain 1, axonemal"/>
    <property type="match status" value="1"/>
</dbReference>
<dbReference type="GO" id="GO:0003341">
    <property type="term" value="P:cilium movement"/>
    <property type="evidence" value="ECO:0007669"/>
    <property type="project" value="TreeGrafter"/>
</dbReference>
<dbReference type="PROSITE" id="PS50294">
    <property type="entry name" value="WD_REPEATS_REGION"/>
    <property type="match status" value="1"/>
</dbReference>